<proteinExistence type="predicted"/>
<accession>A0A2P1N5F0</accession>
<evidence type="ECO:0000313" key="1">
    <source>
        <dbReference type="EMBL" id="AVP43124.1"/>
    </source>
</evidence>
<protein>
    <submittedName>
        <fullName evidence="1">Uncharacterized protein</fullName>
    </submittedName>
</protein>
<reference evidence="2" key="1">
    <citation type="submission" date="2018-03" db="EMBL/GenBank/DDBJ databases">
        <authorList>
            <person name="Robinson P."/>
            <person name="Figel D."/>
            <person name="Zack K.M."/>
            <person name="Garlena R.A."/>
            <person name="Russell D.A."/>
            <person name="Pope W.H."/>
            <person name="Jacobs-Sera D."/>
            <person name="Hatfull G.F."/>
        </authorList>
    </citation>
    <scope>NUCLEOTIDE SEQUENCE [LARGE SCALE GENOMIC DNA]</scope>
</reference>
<gene>
    <name evidence="1" type="primary">26</name>
    <name evidence="1" type="ORF">PBI_BIGMAMA_26</name>
</gene>
<name>A0A2P1N5F0_9CAUD</name>
<sequence length="506" mass="56659">MSINLEPGQYQIGDLVFGRGTMYPVTSIEIQSYQVQAQDFQAIRSDEVQFGQDSLLPGPIVFELGVYDFKRIANVEPYTGRVFNEEPFKKLLNKLAAEWRGDDVRQNWGAMKALKCCERDGKVLVWYGRPGKFQTTKRSRKSSFFTVTAEFRRADTLMYSDKESGVEVLKGDVPTIINRADGEAKSWLRVVGYGPLTHPVITIGDQQVELDVELADGEAFEVSSYPWQRRAINNSGQNISSKLIGDTQYLDRLQLPPAGVPTPVRWTSDEINTWVPELGNQSWIETIDGVNNFNLPNTFKTIHGRVVVRFDLFNPEFAEKFIGSGMLGGISACLYTKKTFATRNQYCEAKIVEPWGGRSGIVIMSNATMTNFALLEVTSGPNNDYLKIRTGSAYNTYSTVRDSWKNPNSWKETDVVGIGSSYDEDTEKTTYTAYFNGDPVAEWTDEENVVSTAATNRSQGFIFDMDSQLLTIGTGFKDILAYDTGTVQAPAGRVFVLWRDAYTVAS</sequence>
<dbReference type="Gene3D" id="2.60.120.560">
    <property type="entry name" value="Exo-inulinase, domain 1"/>
    <property type="match status" value="1"/>
</dbReference>
<evidence type="ECO:0000313" key="2">
    <source>
        <dbReference type="Proteomes" id="UP000241872"/>
    </source>
</evidence>
<dbReference type="Proteomes" id="UP000241872">
    <property type="component" value="Segment"/>
</dbReference>
<dbReference type="EMBL" id="MH025888">
    <property type="protein sequence ID" value="AVP43124.1"/>
    <property type="molecule type" value="Genomic_DNA"/>
</dbReference>
<organism evidence="1 2">
    <name type="scientific">Mycobacterium phage BigMama</name>
    <dbReference type="NCBI Taxonomy" id="2126786"/>
    <lineage>
        <taxon>Viruses</taxon>
        <taxon>Duplodnaviria</taxon>
        <taxon>Heunggongvirae</taxon>
        <taxon>Uroviricota</taxon>
        <taxon>Caudoviricetes</taxon>
        <taxon>Dclasvirinae</taxon>
        <taxon>Plotvirus</taxon>
        <taxon>Plotvirus plot</taxon>
    </lineage>
</organism>